<dbReference type="GO" id="GO:0008800">
    <property type="term" value="F:beta-lactamase activity"/>
    <property type="evidence" value="ECO:0007669"/>
    <property type="project" value="UniProtKB-UniRule"/>
</dbReference>
<dbReference type="InterPro" id="IPR045155">
    <property type="entry name" value="Beta-lactam_cat"/>
</dbReference>
<dbReference type="AlphaFoldDB" id="A0A6J4IWD6"/>
<dbReference type="EMBL" id="CADCTF010000142">
    <property type="protein sequence ID" value="CAA9263776.1"/>
    <property type="molecule type" value="Genomic_DNA"/>
</dbReference>
<evidence type="ECO:0000259" key="6">
    <source>
        <dbReference type="Pfam" id="PF13354"/>
    </source>
</evidence>
<dbReference type="InterPro" id="IPR012338">
    <property type="entry name" value="Beta-lactam/transpept-like"/>
</dbReference>
<dbReference type="SUPFAM" id="SSF56601">
    <property type="entry name" value="beta-lactamase/transpeptidase-like"/>
    <property type="match status" value="1"/>
</dbReference>
<evidence type="ECO:0000256" key="3">
    <source>
        <dbReference type="ARBA" id="ARBA00022801"/>
    </source>
</evidence>
<dbReference type="Gene3D" id="3.40.710.10">
    <property type="entry name" value="DD-peptidase/beta-lactamase superfamily"/>
    <property type="match status" value="1"/>
</dbReference>
<comment type="catalytic activity">
    <reaction evidence="5">
        <text>a beta-lactam + H2O = a substituted beta-amino acid</text>
        <dbReference type="Rhea" id="RHEA:20401"/>
        <dbReference type="ChEBI" id="CHEBI:15377"/>
        <dbReference type="ChEBI" id="CHEBI:35627"/>
        <dbReference type="ChEBI" id="CHEBI:140347"/>
        <dbReference type="EC" id="3.5.2.6"/>
    </reaction>
</comment>
<dbReference type="Pfam" id="PF13354">
    <property type="entry name" value="Beta-lactamase2"/>
    <property type="match status" value="1"/>
</dbReference>
<keyword evidence="4 5" id="KW-0046">Antibiotic resistance</keyword>
<gene>
    <name evidence="7" type="ORF">AVDCRST_MAG50-3032</name>
</gene>
<dbReference type="PANTHER" id="PTHR35333:SF3">
    <property type="entry name" value="BETA-LACTAMASE-TYPE TRANSPEPTIDASE FOLD CONTAINING PROTEIN"/>
    <property type="match status" value="1"/>
</dbReference>
<evidence type="ECO:0000313" key="7">
    <source>
        <dbReference type="EMBL" id="CAA9263776.1"/>
    </source>
</evidence>
<evidence type="ECO:0000256" key="4">
    <source>
        <dbReference type="ARBA" id="ARBA00023251"/>
    </source>
</evidence>
<dbReference type="PROSITE" id="PS00146">
    <property type="entry name" value="BETA_LACTAMASE_A"/>
    <property type="match status" value="1"/>
</dbReference>
<dbReference type="EC" id="3.5.2.6" evidence="2 5"/>
<name>A0A6J4IWD6_9ACTN</name>
<evidence type="ECO:0000256" key="1">
    <source>
        <dbReference type="ARBA" id="ARBA00009009"/>
    </source>
</evidence>
<protein>
    <recommendedName>
        <fullName evidence="2 5">Beta-lactamase</fullName>
        <ecNumber evidence="2 5">3.5.2.6</ecNumber>
    </recommendedName>
</protein>
<proteinExistence type="inferred from homology"/>
<comment type="similarity">
    <text evidence="1 5">Belongs to the class-A beta-lactamase family.</text>
</comment>
<evidence type="ECO:0000256" key="5">
    <source>
        <dbReference type="RuleBase" id="RU361140"/>
    </source>
</evidence>
<dbReference type="GO" id="GO:0046677">
    <property type="term" value="P:response to antibiotic"/>
    <property type="evidence" value="ECO:0007669"/>
    <property type="project" value="UniProtKB-UniRule"/>
</dbReference>
<keyword evidence="3 5" id="KW-0378">Hydrolase</keyword>
<dbReference type="InterPro" id="IPR000871">
    <property type="entry name" value="Beta-lactam_class-A"/>
</dbReference>
<dbReference type="NCBIfam" id="NF033103">
    <property type="entry name" value="bla_class_A"/>
    <property type="match status" value="1"/>
</dbReference>
<reference evidence="7" key="1">
    <citation type="submission" date="2020-02" db="EMBL/GenBank/DDBJ databases">
        <authorList>
            <person name="Meier V. D."/>
        </authorList>
    </citation>
    <scope>NUCLEOTIDE SEQUENCE</scope>
    <source>
        <strain evidence="7">AVDCRST_MAG50</strain>
    </source>
</reference>
<feature type="domain" description="Beta-lactamase class A catalytic" evidence="6">
    <location>
        <begin position="18"/>
        <end position="232"/>
    </location>
</feature>
<dbReference type="GO" id="GO:0030655">
    <property type="term" value="P:beta-lactam antibiotic catabolic process"/>
    <property type="evidence" value="ECO:0007669"/>
    <property type="project" value="InterPro"/>
</dbReference>
<dbReference type="InterPro" id="IPR023650">
    <property type="entry name" value="Beta-lactam_class-A_AS"/>
</dbReference>
<accession>A0A6J4IWD6</accession>
<organism evidence="7">
    <name type="scientific">uncultured Acidimicrobiales bacterium</name>
    <dbReference type="NCBI Taxonomy" id="310071"/>
    <lineage>
        <taxon>Bacteria</taxon>
        <taxon>Bacillati</taxon>
        <taxon>Actinomycetota</taxon>
        <taxon>Acidimicrobiia</taxon>
        <taxon>Acidimicrobiales</taxon>
        <taxon>environmental samples</taxon>
    </lineage>
</organism>
<sequence>MLDPAFVRLEQQFDARLGVFAVDTGSGRTVAFRPDERFAYASTFKALAAGALLERTTMAELDEVVSYTRAQVVAHSPVTAARVSSGMTLRELAEAAVRHSDNTAANLLLDRLGGPAGLERALEAIGDEVTVASRVETALNEATPGDTRDTSTPRALATGLRWYAVDGGLQADDRALLVGWLQGSTTGTDAIRAGAPAGWTVGDKSGAGGYGTRNDIAVLWPPDRAPIVLALMSSRAERNARYDDALLAEATKVVVAALR</sequence>
<dbReference type="PRINTS" id="PR00118">
    <property type="entry name" value="BLACTAMASEA"/>
</dbReference>
<dbReference type="PANTHER" id="PTHR35333">
    <property type="entry name" value="BETA-LACTAMASE"/>
    <property type="match status" value="1"/>
</dbReference>
<evidence type="ECO:0000256" key="2">
    <source>
        <dbReference type="ARBA" id="ARBA00012865"/>
    </source>
</evidence>